<sequence>MYSRKGIFAAAAALTLFGCGGSDDKQPETPTPPAPQNQAPIIDLVTKMDVKERDMVEIEATLSDDGEIANIEWQQIAGNTLQLEATDTATLSVQIPNIAQTQTYTFSITVTDDEGSTTTQQVDVNAQAYAPLQTEMIADNALIQCLEDNNVDTGFTSVSCDGYTINNITGLEQLSELSALALTNAGLTTFPDMQAFTALEKVNFNGNPIGNIANLVPLNQLTSLSLDSLEAVEPSLSSVNLSSVKSLTLGCTSRCYNASLDLSQLNKESMIALDISGVRATNLSELKYFTSLEALSLNALSYDGSNLTSLSFLQHMPELKTLVLNNHYITDLSALFHTPKLTTLRLEGKVIDSFSALSHLAELQSLHIESDYGRQLASDDIETIAALNNLTSLTISGYRFDGARSFKQLTALEELALIRTNTSSIGFVREFSNLKSLTLEGNSELNDISAIEGLNLTALTLIGLDDLRYFDYIESLTHLRKLNISGGWSTSFDVATLKGLSNLEELSFSNIDLENTGALNQLVTLQSLQLSRTGLEVIPPLDNLEQLQSFTVQDNYELVDVTALDGLVNLENLIISDTKYINDVSFLTSLTKLKTLHLTRLPQLVYFLDAVSELNALEKLNLSESNNLKCSELETLEQQQNINSIERSSSCLEKEVNMNAFSDPGLYQCIANHKQNYPNLLDSSKFSRISCHGNYEVKSLNGLEQFENLRHLNASTFARSLSGFDKLTKLTQLTHVDLSSSNNVLPLTLIFNALPNSVVGIDIGNSTIIDFNGFKHIKENVEYLDVSRTNLSTVEPLMGLVHLDNLDLYFNDISCSDMESLKAALPDTYIGYFDCQQ</sequence>
<dbReference type="InterPro" id="IPR032675">
    <property type="entry name" value="LRR_dom_sf"/>
</dbReference>
<dbReference type="SUPFAM" id="SSF52058">
    <property type="entry name" value="L domain-like"/>
    <property type="match status" value="3"/>
</dbReference>
<organism evidence="3 4">
    <name type="scientific">Pseudoalteromonas ruthenica</name>
    <dbReference type="NCBI Taxonomy" id="151081"/>
    <lineage>
        <taxon>Bacteria</taxon>
        <taxon>Pseudomonadati</taxon>
        <taxon>Pseudomonadota</taxon>
        <taxon>Gammaproteobacteria</taxon>
        <taxon>Alteromonadales</taxon>
        <taxon>Pseudoalteromonadaceae</taxon>
        <taxon>Pseudoalteromonas</taxon>
    </lineage>
</organism>
<evidence type="ECO:0000256" key="2">
    <source>
        <dbReference type="ARBA" id="ARBA00022737"/>
    </source>
</evidence>
<evidence type="ECO:0000256" key="1">
    <source>
        <dbReference type="ARBA" id="ARBA00022614"/>
    </source>
</evidence>
<dbReference type="PANTHER" id="PTHR46652:SF3">
    <property type="entry name" value="LEUCINE-RICH REPEAT-CONTAINING PROTEIN 9"/>
    <property type="match status" value="1"/>
</dbReference>
<dbReference type="Gene3D" id="2.60.40.10">
    <property type="entry name" value="Immunoglobulins"/>
    <property type="match status" value="1"/>
</dbReference>
<dbReference type="PATRIC" id="fig|151081.8.peg.3547"/>
<dbReference type="Gene3D" id="3.80.10.10">
    <property type="entry name" value="Ribonuclease Inhibitor"/>
    <property type="match status" value="4"/>
</dbReference>
<dbReference type="EMBL" id="JXXZ01000010">
    <property type="protein sequence ID" value="KJY98322.1"/>
    <property type="molecule type" value="Genomic_DNA"/>
</dbReference>
<dbReference type="PANTHER" id="PTHR46652">
    <property type="entry name" value="LEUCINE-RICH REPEAT AND IQ DOMAIN-CONTAINING PROTEIN 1-RELATED"/>
    <property type="match status" value="1"/>
</dbReference>
<dbReference type="PROSITE" id="PS51257">
    <property type="entry name" value="PROKAR_LIPOPROTEIN"/>
    <property type="match status" value="1"/>
</dbReference>
<keyword evidence="1" id="KW-0433">Leucine-rich repeat</keyword>
<gene>
    <name evidence="3" type="ORF">TW72_11210</name>
</gene>
<name>A0A0F4PIH7_9GAMM</name>
<evidence type="ECO:0000313" key="4">
    <source>
        <dbReference type="Proteomes" id="UP000033664"/>
    </source>
</evidence>
<dbReference type="Pfam" id="PF22352">
    <property type="entry name" value="K319L-like_PKD"/>
    <property type="match status" value="1"/>
</dbReference>
<protein>
    <submittedName>
        <fullName evidence="3">Uncharacterized protein</fullName>
    </submittedName>
</protein>
<proteinExistence type="predicted"/>
<comment type="caution">
    <text evidence="3">The sequence shown here is derived from an EMBL/GenBank/DDBJ whole genome shotgun (WGS) entry which is preliminary data.</text>
</comment>
<keyword evidence="4" id="KW-1185">Reference proteome</keyword>
<dbReference type="AlphaFoldDB" id="A0A0F4PIH7"/>
<dbReference type="InterPro" id="IPR013783">
    <property type="entry name" value="Ig-like_fold"/>
</dbReference>
<dbReference type="RefSeq" id="WP_045980509.1">
    <property type="nucleotide sequence ID" value="NZ_JXXY01000020.1"/>
</dbReference>
<keyword evidence="2" id="KW-0677">Repeat</keyword>
<evidence type="ECO:0000313" key="3">
    <source>
        <dbReference type="EMBL" id="KJY98322.1"/>
    </source>
</evidence>
<accession>A0A0F4PIH7</accession>
<dbReference type="InterPro" id="IPR050836">
    <property type="entry name" value="SDS22/Internalin_LRR"/>
</dbReference>
<dbReference type="Proteomes" id="UP000033664">
    <property type="component" value="Unassembled WGS sequence"/>
</dbReference>
<dbReference type="CDD" id="cd00146">
    <property type="entry name" value="PKD"/>
    <property type="match status" value="1"/>
</dbReference>
<reference evidence="3 4" key="1">
    <citation type="journal article" date="2015" name="BMC Genomics">
        <title>Genome mining reveals unlocked bioactive potential of marine Gram-negative bacteria.</title>
        <authorList>
            <person name="Machado H."/>
            <person name="Sonnenschein E.C."/>
            <person name="Melchiorsen J."/>
            <person name="Gram L."/>
        </authorList>
    </citation>
    <scope>NUCLEOTIDE SEQUENCE [LARGE SCALE GENOMIC DNA]</scope>
    <source>
        <strain evidence="3 4">S3137</strain>
    </source>
</reference>